<dbReference type="EMBL" id="JAKIKT010000001">
    <property type="protein sequence ID" value="MCL2913023.1"/>
    <property type="molecule type" value="Genomic_DNA"/>
</dbReference>
<organism evidence="2 3">
    <name type="scientific">Shewanella corallii</name>
    <dbReference type="NCBI Taxonomy" id="560080"/>
    <lineage>
        <taxon>Bacteria</taxon>
        <taxon>Pseudomonadati</taxon>
        <taxon>Pseudomonadota</taxon>
        <taxon>Gammaproteobacteria</taxon>
        <taxon>Alteromonadales</taxon>
        <taxon>Shewanellaceae</taxon>
        <taxon>Shewanella</taxon>
    </lineage>
</organism>
<dbReference type="NCBIfam" id="NF010452">
    <property type="entry name" value="PRK13879.1"/>
    <property type="match status" value="1"/>
</dbReference>
<dbReference type="RefSeq" id="WP_249247804.1">
    <property type="nucleotide sequence ID" value="NZ_JAKIKT010000001.1"/>
</dbReference>
<evidence type="ECO:0000313" key="3">
    <source>
        <dbReference type="Proteomes" id="UP001202831"/>
    </source>
</evidence>
<evidence type="ECO:0000313" key="2">
    <source>
        <dbReference type="EMBL" id="MCL2913023.1"/>
    </source>
</evidence>
<keyword evidence="3" id="KW-1185">Reference proteome</keyword>
<evidence type="ECO:0000256" key="1">
    <source>
        <dbReference type="SAM" id="SignalP"/>
    </source>
</evidence>
<dbReference type="InterPro" id="IPR014147">
    <property type="entry name" value="T4SS_TrbJ"/>
</dbReference>
<comment type="caution">
    <text evidence="2">The sequence shown here is derived from an EMBL/GenBank/DDBJ whole genome shotgun (WGS) entry which is preliminary data.</text>
</comment>
<gene>
    <name evidence="2" type="primary">trbJ</name>
    <name evidence="2" type="ORF">L2725_04385</name>
</gene>
<reference evidence="2 3" key="1">
    <citation type="submission" date="2022-01" db="EMBL/GenBank/DDBJ databases">
        <title>Whole genome-based taxonomy of the Shewanellaceae.</title>
        <authorList>
            <person name="Martin-Rodriguez A.J."/>
        </authorList>
    </citation>
    <scope>NUCLEOTIDE SEQUENCE [LARGE SCALE GENOMIC DNA]</scope>
    <source>
        <strain evidence="2 3">DSM 21332</strain>
    </source>
</reference>
<dbReference type="NCBIfam" id="TIGR02780">
    <property type="entry name" value="TrbJ_Ti"/>
    <property type="match status" value="1"/>
</dbReference>
<accession>A0ABT0N3K0</accession>
<dbReference type="SUPFAM" id="SSF101082">
    <property type="entry name" value="Typo IV secretion system protein TraC"/>
    <property type="match status" value="1"/>
</dbReference>
<feature type="signal peptide" evidence="1">
    <location>
        <begin position="1"/>
        <end position="28"/>
    </location>
</feature>
<name>A0ABT0N3K0_9GAMM</name>
<sequence>MKKVFILAAKKIVLSTSLILAPISSSFGGIPVIDGTNLSQNILSTIEAVAQTAKQIQQYQTQLQQYENMLQNTLAPAAFIWDRASYTMNQMVEATNTLRYYQNRLGSLDAYLSKFHNVSYYRSSPCFNGSGGCTPTEKALIEETLLLSSRSQHEANQAVITGVSLQFDSLARDAENLESLQLQAQGADGQLAAIQYANQFASNQANQLLQIRSLMAAQYNAVATKMQADADRDARQEAARAKLFDFGSPTDRSQNRGF</sequence>
<keyword evidence="1" id="KW-0732">Signal</keyword>
<dbReference type="Proteomes" id="UP001202831">
    <property type="component" value="Unassembled WGS sequence"/>
</dbReference>
<feature type="chain" id="PRO_5045877695" evidence="1">
    <location>
        <begin position="29"/>
        <end position="258"/>
    </location>
</feature>
<protein>
    <submittedName>
        <fullName evidence="2">P-type conjugative transfer protein TrbJ</fullName>
    </submittedName>
</protein>
<proteinExistence type="predicted"/>